<dbReference type="AlphaFoldDB" id="A0A2A7NBK0"/>
<dbReference type="EMBL" id="BLKS01000004">
    <property type="protein sequence ID" value="GFG55402.1"/>
    <property type="molecule type" value="Genomic_DNA"/>
</dbReference>
<dbReference type="RefSeq" id="WP_097938918.1">
    <property type="nucleotide sequence ID" value="NZ_BLKS01000004.1"/>
</dbReference>
<reference evidence="1 4" key="2">
    <citation type="journal article" date="2019" name="Emerg. Microbes Infect.">
        <title>Comprehensive subspecies identification of 175 nontuberculous mycobacteria species based on 7547 genomic profiles.</title>
        <authorList>
            <person name="Matsumoto Y."/>
            <person name="Kinjo T."/>
            <person name="Motooka D."/>
            <person name="Nabeya D."/>
            <person name="Jung N."/>
            <person name="Uechi K."/>
            <person name="Horii T."/>
            <person name="Iida T."/>
            <person name="Fujita J."/>
            <person name="Nakamura S."/>
        </authorList>
    </citation>
    <scope>NUCLEOTIDE SEQUENCE [LARGE SCALE GENOMIC DNA]</scope>
    <source>
        <strain evidence="1 4">JCM 6377</strain>
    </source>
</reference>
<evidence type="ECO:0000313" key="1">
    <source>
        <dbReference type="EMBL" id="GFG55402.1"/>
    </source>
</evidence>
<accession>A0A2A7NBK0</accession>
<dbReference type="OrthoDB" id="4627586at2"/>
<reference evidence="1" key="3">
    <citation type="submission" date="2020-02" db="EMBL/GenBank/DDBJ databases">
        <authorList>
            <person name="Matsumoto Y."/>
            <person name="Motooka D."/>
            <person name="Nakamura S."/>
        </authorList>
    </citation>
    <scope>NUCLEOTIDE SEQUENCE</scope>
    <source>
        <strain evidence="1">JCM 6377</strain>
    </source>
</reference>
<dbReference type="Proteomes" id="UP000220914">
    <property type="component" value="Unassembled WGS sequence"/>
</dbReference>
<name>A0A2A7NBK0_MYCAG</name>
<dbReference type="Proteomes" id="UP000465302">
    <property type="component" value="Unassembled WGS sequence"/>
</dbReference>
<protein>
    <recommendedName>
        <fullName evidence="5">Antibiotic biosynthesis monooxygenase</fullName>
    </recommendedName>
</protein>
<comment type="caution">
    <text evidence="2">The sequence shown here is derived from an EMBL/GenBank/DDBJ whole genome shotgun (WGS) entry which is preliminary data.</text>
</comment>
<evidence type="ECO:0000313" key="4">
    <source>
        <dbReference type="Proteomes" id="UP000465302"/>
    </source>
</evidence>
<proteinExistence type="predicted"/>
<organism evidence="2 3">
    <name type="scientific">Mycolicibacterium agri</name>
    <name type="common">Mycobacterium agri</name>
    <dbReference type="NCBI Taxonomy" id="36811"/>
    <lineage>
        <taxon>Bacteria</taxon>
        <taxon>Bacillati</taxon>
        <taxon>Actinomycetota</taxon>
        <taxon>Actinomycetes</taxon>
        <taxon>Mycobacteriales</taxon>
        <taxon>Mycobacteriaceae</taxon>
        <taxon>Mycolicibacterium</taxon>
    </lineage>
</organism>
<evidence type="ECO:0000313" key="2">
    <source>
        <dbReference type="EMBL" id="PEG41163.1"/>
    </source>
</evidence>
<sequence>MAIVSLVTIHPNQGVAWDDVQKQLKRACDLARKHGAENVTVLATMVGGQETNTIGVLSSVEDWKKYGEVQQGMMNDPDMQAAMLEAGRIATWQTYVSQTIPDI</sequence>
<evidence type="ECO:0000313" key="3">
    <source>
        <dbReference type="Proteomes" id="UP000220914"/>
    </source>
</evidence>
<dbReference type="EMBL" id="PDCP01000007">
    <property type="protein sequence ID" value="PEG41163.1"/>
    <property type="molecule type" value="Genomic_DNA"/>
</dbReference>
<reference evidence="2 3" key="1">
    <citation type="submission" date="2017-10" db="EMBL/GenBank/DDBJ databases">
        <title>The new phylogeny of genus Mycobacterium.</title>
        <authorList>
            <person name="Tortoli E."/>
            <person name="Trovato A."/>
            <person name="Cirillo D.M."/>
        </authorList>
    </citation>
    <scope>NUCLEOTIDE SEQUENCE [LARGE SCALE GENOMIC DNA]</scope>
    <source>
        <strain evidence="2 3">CCUG37673</strain>
    </source>
</reference>
<keyword evidence="3" id="KW-1185">Reference proteome</keyword>
<gene>
    <name evidence="2" type="ORF">CQY20_05790</name>
    <name evidence="1" type="ORF">MAGR_68430</name>
</gene>
<evidence type="ECO:0008006" key="5">
    <source>
        <dbReference type="Google" id="ProtNLM"/>
    </source>
</evidence>